<dbReference type="InterPro" id="IPR002477">
    <property type="entry name" value="Peptidoglycan-bd-like"/>
</dbReference>
<comment type="caution">
    <text evidence="2">The sequence shown here is derived from an EMBL/GenBank/DDBJ whole genome shotgun (WGS) entry which is preliminary data.</text>
</comment>
<dbReference type="EMBL" id="JAIMFO010000004">
    <property type="protein sequence ID" value="MBY4797252.1"/>
    <property type="molecule type" value="Genomic_DNA"/>
</dbReference>
<name>A0ABS7MIY5_9ACTN</name>
<protein>
    <submittedName>
        <fullName evidence="2">Peptidoglycan-binding protein</fullName>
    </submittedName>
</protein>
<sequence>MEPIKRGMQGPAVEDVQTRLTGLGYEIDQPELDQHEFGETTATAVRAFRQEQGLPDGNEIDLDAWSALVDASYKLGDRTLYLRLPNFHGADVRALQQALNTLGFACGEVDGSFGPHTEAALQQFQENVGLFADGMAFQDTFSYISRLKHVWNGKPAAVELNPEARTGFARAASVLEQVRIAVGGEDAIARNVASRMWNIASATTINSGMVLWNGEAPADADVVLVIASEELPDDAEPQATIVVGETDNLSQRIRTAVAASKRKPAHVRLEITGLSSYGAFTANDAQTLAIRLLDGVCVALSE</sequence>
<evidence type="ECO:0000259" key="1">
    <source>
        <dbReference type="Pfam" id="PF01471"/>
    </source>
</evidence>
<dbReference type="InterPro" id="IPR036365">
    <property type="entry name" value="PGBD-like_sf"/>
</dbReference>
<feature type="domain" description="Peptidoglycan binding-like" evidence="1">
    <location>
        <begin position="89"/>
        <end position="136"/>
    </location>
</feature>
<dbReference type="RefSeq" id="WP_222198977.1">
    <property type="nucleotide sequence ID" value="NZ_JAIMFO010000004.1"/>
</dbReference>
<proteinExistence type="predicted"/>
<organism evidence="2 3">
    <name type="scientific">Collinsella ureilytica</name>
    <dbReference type="NCBI Taxonomy" id="2869515"/>
    <lineage>
        <taxon>Bacteria</taxon>
        <taxon>Bacillati</taxon>
        <taxon>Actinomycetota</taxon>
        <taxon>Coriobacteriia</taxon>
        <taxon>Coriobacteriales</taxon>
        <taxon>Coriobacteriaceae</taxon>
        <taxon>Collinsella</taxon>
    </lineage>
</organism>
<reference evidence="2 3" key="1">
    <citation type="submission" date="2021-08" db="EMBL/GenBank/DDBJ databases">
        <title>Collinsella faecalis sp. nov. isolated from swine faeces.</title>
        <authorList>
            <person name="Oh B.S."/>
            <person name="Lee J.H."/>
        </authorList>
    </citation>
    <scope>NUCLEOTIDE SEQUENCE [LARGE SCALE GENOMIC DNA]</scope>
    <source>
        <strain evidence="2 3">AGMB00827</strain>
    </source>
</reference>
<accession>A0ABS7MIY5</accession>
<dbReference type="InterPro" id="IPR036366">
    <property type="entry name" value="PGBDSf"/>
</dbReference>
<dbReference type="Pfam" id="PF01471">
    <property type="entry name" value="PG_binding_1"/>
    <property type="match status" value="2"/>
</dbReference>
<evidence type="ECO:0000313" key="3">
    <source>
        <dbReference type="Proteomes" id="UP000700908"/>
    </source>
</evidence>
<evidence type="ECO:0000313" key="2">
    <source>
        <dbReference type="EMBL" id="MBY4797252.1"/>
    </source>
</evidence>
<dbReference type="SUPFAM" id="SSF47090">
    <property type="entry name" value="PGBD-like"/>
    <property type="match status" value="2"/>
</dbReference>
<gene>
    <name evidence="2" type="ORF">K6V98_02585</name>
</gene>
<dbReference type="Gene3D" id="1.10.101.10">
    <property type="entry name" value="PGBD-like superfamily/PGBD"/>
    <property type="match status" value="2"/>
</dbReference>
<keyword evidence="3" id="KW-1185">Reference proteome</keyword>
<feature type="domain" description="Peptidoglycan binding-like" evidence="1">
    <location>
        <begin position="9"/>
        <end position="57"/>
    </location>
</feature>
<dbReference type="Proteomes" id="UP000700908">
    <property type="component" value="Unassembled WGS sequence"/>
</dbReference>